<reference evidence="1 2" key="1">
    <citation type="submission" date="2023-07" db="EMBL/GenBank/DDBJ databases">
        <title>Sequencing the genomes of 1000 actinobacteria strains.</title>
        <authorList>
            <person name="Klenk H.-P."/>
        </authorList>
    </citation>
    <scope>NUCLEOTIDE SEQUENCE [LARGE SCALE GENOMIC DNA]</scope>
    <source>
        <strain evidence="1 2">DSM 19426</strain>
    </source>
</reference>
<gene>
    <name evidence="1" type="ORF">J2S63_002962</name>
</gene>
<dbReference type="EMBL" id="JAVDYG010000001">
    <property type="protein sequence ID" value="MDR7363409.1"/>
    <property type="molecule type" value="Genomic_DNA"/>
</dbReference>
<protein>
    <submittedName>
        <fullName evidence="1">Uncharacterized protein</fullName>
    </submittedName>
</protein>
<dbReference type="Proteomes" id="UP001183648">
    <property type="component" value="Unassembled WGS sequence"/>
</dbReference>
<name>A0ABU2BYD8_9ACTN</name>
<organism evidence="1 2">
    <name type="scientific">Nocardioides marmoribigeumensis</name>
    <dbReference type="NCBI Taxonomy" id="433649"/>
    <lineage>
        <taxon>Bacteria</taxon>
        <taxon>Bacillati</taxon>
        <taxon>Actinomycetota</taxon>
        <taxon>Actinomycetes</taxon>
        <taxon>Propionibacteriales</taxon>
        <taxon>Nocardioidaceae</taxon>
        <taxon>Nocardioides</taxon>
    </lineage>
</organism>
<evidence type="ECO:0000313" key="1">
    <source>
        <dbReference type="EMBL" id="MDR7363409.1"/>
    </source>
</evidence>
<evidence type="ECO:0000313" key="2">
    <source>
        <dbReference type="Proteomes" id="UP001183648"/>
    </source>
</evidence>
<accession>A0ABU2BYD8</accession>
<proteinExistence type="predicted"/>
<comment type="caution">
    <text evidence="1">The sequence shown here is derived from an EMBL/GenBank/DDBJ whole genome shotgun (WGS) entry which is preliminary data.</text>
</comment>
<keyword evidence="2" id="KW-1185">Reference proteome</keyword>
<dbReference type="RefSeq" id="WP_310303774.1">
    <property type="nucleotide sequence ID" value="NZ_BAAAPS010000003.1"/>
</dbReference>
<sequence length="59" mass="6262">MTDEAVDALERWLASGGEARVLSERGDELVVGLFTCDGGEQMGQVVGEASQLRPLLDPS</sequence>